<feature type="compositionally biased region" description="Basic and acidic residues" evidence="1">
    <location>
        <begin position="395"/>
        <end position="405"/>
    </location>
</feature>
<protein>
    <recommendedName>
        <fullName evidence="4">Cytoskeleton-associated protein</fullName>
    </recommendedName>
</protein>
<dbReference type="OrthoDB" id="6350539at2759"/>
<proteinExistence type="predicted"/>
<accession>A0A162S3E4</accession>
<dbReference type="Proteomes" id="UP000076858">
    <property type="component" value="Unassembled WGS sequence"/>
</dbReference>
<feature type="region of interest" description="Disordered" evidence="1">
    <location>
        <begin position="157"/>
        <end position="181"/>
    </location>
</feature>
<feature type="region of interest" description="Disordered" evidence="1">
    <location>
        <begin position="258"/>
        <end position="277"/>
    </location>
</feature>
<sequence length="759" mass="85009">MEQPETVVDKDAEIRKLLEERREERKQKLLARLGRNLSNPPNVSSWEALTGTLKSKKAPTNINLVNQKETVSIKNENAARPKSVSSWEALKGSLRNKTTMKATPVQPNEANLVKLHAITKPEKGVSVKRTLSFAQTATSLKRTNIANNGATLKRSTSFKSIPTSTKKPVAPQVSQSTRVQKQKLTVPISPTFSNRTKQPPEAIKPQSVTATKSVMVCKMPANKVPKQVLHIASSSPKTVDNTAHVGAVTKRKSSSWMIPLTPERKGSPSKAVSSTQHTPNIKPFVRKSFSEARAVPIRSTQINRSVSTVSMNRPPSTFPRKSVAPSTLGKESNRRSIWSISKEPSEKEKVQQWLEKRGRSVASCRHLGCLGHELKNFKVPDQKSTNVNKGIRINRPTDEKSHENDANEYGSPLLKRKSSVINTTFEKETDEERMLTPPPPPDFDNNAVEDEEQVPPNSSVLNVTFEKEDDNQEEHDLPSVPQAIEADSAIHQLEEADKFHTPTVDNKRNSTLDLTDLKEGRVEALMETISALFQEPVYPEVKIESWLNQSEAAFPAVKTTALYWDIKARLEERRGNTMEALDIYSQALESKTESLDTMKQFFDNFLLRIGSNMPTGQRTPLLKSLGLETPMIRQSRRLTVRRPLLDSAQAFNSTTVKYELKLKQVFDTVDQQLQENNSPSRKKKAMKTPMKFNATSNTVSVVSEGPFQLLVTPVRRSMRPKSQRSMVTLDEKTFYVTDLDQLSPTTKAKAVLRENKALA</sequence>
<keyword evidence="3" id="KW-1185">Reference proteome</keyword>
<organism evidence="2 3">
    <name type="scientific">Daphnia magna</name>
    <dbReference type="NCBI Taxonomy" id="35525"/>
    <lineage>
        <taxon>Eukaryota</taxon>
        <taxon>Metazoa</taxon>
        <taxon>Ecdysozoa</taxon>
        <taxon>Arthropoda</taxon>
        <taxon>Crustacea</taxon>
        <taxon>Branchiopoda</taxon>
        <taxon>Diplostraca</taxon>
        <taxon>Cladocera</taxon>
        <taxon>Anomopoda</taxon>
        <taxon>Daphniidae</taxon>
        <taxon>Daphnia</taxon>
    </lineage>
</organism>
<evidence type="ECO:0008006" key="4">
    <source>
        <dbReference type="Google" id="ProtNLM"/>
    </source>
</evidence>
<feature type="region of interest" description="Disordered" evidence="1">
    <location>
        <begin position="309"/>
        <end position="334"/>
    </location>
</feature>
<evidence type="ECO:0000256" key="1">
    <source>
        <dbReference type="SAM" id="MobiDB-lite"/>
    </source>
</evidence>
<gene>
    <name evidence="2" type="ORF">APZ42_012092</name>
</gene>
<dbReference type="EMBL" id="LRGB01000084">
    <property type="protein sequence ID" value="KZS20984.1"/>
    <property type="molecule type" value="Genomic_DNA"/>
</dbReference>
<evidence type="ECO:0000313" key="3">
    <source>
        <dbReference type="Proteomes" id="UP000076858"/>
    </source>
</evidence>
<reference evidence="2 3" key="1">
    <citation type="submission" date="2016-03" db="EMBL/GenBank/DDBJ databases">
        <title>EvidentialGene: Evidence-directed Construction of Genes on Genomes.</title>
        <authorList>
            <person name="Gilbert D.G."/>
            <person name="Choi J.-H."/>
            <person name="Mockaitis K."/>
            <person name="Colbourne J."/>
            <person name="Pfrender M."/>
        </authorList>
    </citation>
    <scope>NUCLEOTIDE SEQUENCE [LARGE SCALE GENOMIC DNA]</scope>
    <source>
        <strain evidence="2 3">Xinb3</strain>
        <tissue evidence="2">Complete organism</tissue>
    </source>
</reference>
<feature type="compositionally biased region" description="Basic and acidic residues" evidence="1">
    <location>
        <begin position="425"/>
        <end position="434"/>
    </location>
</feature>
<feature type="region of interest" description="Disordered" evidence="1">
    <location>
        <begin position="388"/>
        <end position="456"/>
    </location>
</feature>
<evidence type="ECO:0000313" key="2">
    <source>
        <dbReference type="EMBL" id="KZS20984.1"/>
    </source>
</evidence>
<comment type="caution">
    <text evidence="2">The sequence shown here is derived from an EMBL/GenBank/DDBJ whole genome shotgun (WGS) entry which is preliminary data.</text>
</comment>
<dbReference type="AlphaFoldDB" id="A0A162S3E4"/>
<name>A0A162S3E4_9CRUS</name>